<reference evidence="7 8" key="1">
    <citation type="submission" date="2019-02" db="EMBL/GenBank/DDBJ databases">
        <title>Deep-cultivation of Planctomycetes and their phenomic and genomic characterization uncovers novel biology.</title>
        <authorList>
            <person name="Wiegand S."/>
            <person name="Jogler M."/>
            <person name="Boedeker C."/>
            <person name="Pinto D."/>
            <person name="Vollmers J."/>
            <person name="Rivas-Marin E."/>
            <person name="Kohn T."/>
            <person name="Peeters S.H."/>
            <person name="Heuer A."/>
            <person name="Rast P."/>
            <person name="Oberbeckmann S."/>
            <person name="Bunk B."/>
            <person name="Jeske O."/>
            <person name="Meyerdierks A."/>
            <person name="Storesund J.E."/>
            <person name="Kallscheuer N."/>
            <person name="Luecker S."/>
            <person name="Lage O.M."/>
            <person name="Pohl T."/>
            <person name="Merkel B.J."/>
            <person name="Hornburger P."/>
            <person name="Mueller R.-W."/>
            <person name="Bruemmer F."/>
            <person name="Labrenz M."/>
            <person name="Spormann A.M."/>
            <person name="Op den Camp H."/>
            <person name="Overmann J."/>
            <person name="Amann R."/>
            <person name="Jetten M.S.M."/>
            <person name="Mascher T."/>
            <person name="Medema M.H."/>
            <person name="Devos D.P."/>
            <person name="Kaster A.-K."/>
            <person name="Ovreas L."/>
            <person name="Rohde M."/>
            <person name="Galperin M.Y."/>
            <person name="Jogler C."/>
        </authorList>
    </citation>
    <scope>NUCLEOTIDE SEQUENCE [LARGE SCALE GENOMIC DNA]</scope>
    <source>
        <strain evidence="7 8">Pan181</strain>
    </source>
</reference>
<dbReference type="EMBL" id="CP036278">
    <property type="protein sequence ID" value="QDU58169.1"/>
    <property type="molecule type" value="Genomic_DNA"/>
</dbReference>
<comment type="function">
    <text evidence="1">Forms part of the ribosomal stalk, playing a central role in the interaction of the ribosome with GTP-bound translation factors.</text>
</comment>
<dbReference type="SUPFAM" id="SSF160369">
    <property type="entry name" value="Ribosomal protein L10-like"/>
    <property type="match status" value="1"/>
</dbReference>
<evidence type="ECO:0000256" key="4">
    <source>
        <dbReference type="ARBA" id="ARBA00023274"/>
    </source>
</evidence>
<protein>
    <recommendedName>
        <fullName evidence="5">Large ribosomal subunit protein uL10</fullName>
    </recommendedName>
    <alternativeName>
        <fullName evidence="6">50S ribosomal protein L10</fullName>
    </alternativeName>
</protein>
<dbReference type="InterPro" id="IPR047865">
    <property type="entry name" value="Ribosomal_uL10_bac_type"/>
</dbReference>
<dbReference type="InterPro" id="IPR001790">
    <property type="entry name" value="Ribosomal_uL10"/>
</dbReference>
<evidence type="ECO:0000256" key="6">
    <source>
        <dbReference type="ARBA" id="ARBA00035502"/>
    </source>
</evidence>
<dbReference type="Gene3D" id="3.30.70.1730">
    <property type="match status" value="1"/>
</dbReference>
<name>A0A518ATW8_9BACT</name>
<dbReference type="NCBIfam" id="NF000955">
    <property type="entry name" value="PRK00099.1-1"/>
    <property type="match status" value="1"/>
</dbReference>
<organism evidence="7 8">
    <name type="scientific">Aeoliella mucimassa</name>
    <dbReference type="NCBI Taxonomy" id="2527972"/>
    <lineage>
        <taxon>Bacteria</taxon>
        <taxon>Pseudomonadati</taxon>
        <taxon>Planctomycetota</taxon>
        <taxon>Planctomycetia</taxon>
        <taxon>Pirellulales</taxon>
        <taxon>Lacipirellulaceae</taxon>
        <taxon>Aeoliella</taxon>
    </lineage>
</organism>
<evidence type="ECO:0000256" key="3">
    <source>
        <dbReference type="ARBA" id="ARBA00022980"/>
    </source>
</evidence>
<dbReference type="Pfam" id="PF00466">
    <property type="entry name" value="Ribosomal_L10"/>
    <property type="match status" value="1"/>
</dbReference>
<keyword evidence="8" id="KW-1185">Reference proteome</keyword>
<evidence type="ECO:0000256" key="5">
    <source>
        <dbReference type="ARBA" id="ARBA00035202"/>
    </source>
</evidence>
<comment type="similarity">
    <text evidence="2">Belongs to the universal ribosomal protein uL10 family.</text>
</comment>
<dbReference type="RefSeq" id="WP_145249780.1">
    <property type="nucleotide sequence ID" value="NZ_CP036278.1"/>
</dbReference>
<evidence type="ECO:0000313" key="8">
    <source>
        <dbReference type="Proteomes" id="UP000315750"/>
    </source>
</evidence>
<dbReference type="KEGG" id="amuc:Pan181_44010"/>
<dbReference type="Proteomes" id="UP000315750">
    <property type="component" value="Chromosome"/>
</dbReference>
<evidence type="ECO:0000256" key="1">
    <source>
        <dbReference type="ARBA" id="ARBA00002633"/>
    </source>
</evidence>
<proteinExistence type="inferred from homology"/>
<dbReference type="PANTHER" id="PTHR11560">
    <property type="entry name" value="39S RIBOSOMAL PROTEIN L10, MITOCHONDRIAL"/>
    <property type="match status" value="1"/>
</dbReference>
<dbReference type="GO" id="GO:1990904">
    <property type="term" value="C:ribonucleoprotein complex"/>
    <property type="evidence" value="ECO:0007669"/>
    <property type="project" value="UniProtKB-KW"/>
</dbReference>
<keyword evidence="3 7" id="KW-0689">Ribosomal protein</keyword>
<evidence type="ECO:0000256" key="2">
    <source>
        <dbReference type="ARBA" id="ARBA00008889"/>
    </source>
</evidence>
<dbReference type="InterPro" id="IPR043141">
    <property type="entry name" value="Ribosomal_uL10-like_sf"/>
</dbReference>
<dbReference type="CDD" id="cd05797">
    <property type="entry name" value="Ribosomal_L10"/>
    <property type="match status" value="1"/>
</dbReference>
<dbReference type="OrthoDB" id="278380at2"/>
<dbReference type="GO" id="GO:0005840">
    <property type="term" value="C:ribosome"/>
    <property type="evidence" value="ECO:0007669"/>
    <property type="project" value="UniProtKB-KW"/>
</dbReference>
<sequence length="176" mass="18883">MSKLVKNMITNELKSRWDGVTDALLVDVASLEANDTVALRRQLREKNIHLLVVKNSLARRAAEGTTLSPAFDGTAGTTAVVWGAEDIVSLAKEVTKLSSNKEFEKFTAKGGVMDGTKISPEEVKQVSKWPSRTEQLSILMGQILSPGATLSGQMLAGGANLASQIKQISEKEDAAE</sequence>
<keyword evidence="4" id="KW-0687">Ribonucleoprotein</keyword>
<evidence type="ECO:0000313" key="7">
    <source>
        <dbReference type="EMBL" id="QDU58169.1"/>
    </source>
</evidence>
<dbReference type="AlphaFoldDB" id="A0A518ATW8"/>
<accession>A0A518ATW8</accession>
<gene>
    <name evidence="7" type="primary">rplJ</name>
    <name evidence="7" type="ORF">Pan181_44010</name>
</gene>